<evidence type="ECO:0000313" key="3">
    <source>
        <dbReference type="Proteomes" id="UP000016842"/>
    </source>
</evidence>
<dbReference type="EMBL" id="ASXJ01000323">
    <property type="protein sequence ID" value="ERM00419.1"/>
    <property type="molecule type" value="Genomic_DNA"/>
</dbReference>
<feature type="transmembrane region" description="Helical" evidence="1">
    <location>
        <begin position="55"/>
        <end position="76"/>
    </location>
</feature>
<evidence type="ECO:0000256" key="1">
    <source>
        <dbReference type="SAM" id="Phobius"/>
    </source>
</evidence>
<gene>
    <name evidence="2" type="ORF">Q644_05235</name>
</gene>
<organism evidence="2 3">
    <name type="scientific">Brucella intermedia 229E</name>
    <dbReference type="NCBI Taxonomy" id="1337887"/>
    <lineage>
        <taxon>Bacteria</taxon>
        <taxon>Pseudomonadati</taxon>
        <taxon>Pseudomonadota</taxon>
        <taxon>Alphaproteobacteria</taxon>
        <taxon>Hyphomicrobiales</taxon>
        <taxon>Brucellaceae</taxon>
        <taxon>Brucella/Ochrobactrum group</taxon>
        <taxon>Brucella</taxon>
    </lineage>
</organism>
<feature type="transmembrane region" description="Helical" evidence="1">
    <location>
        <begin position="31"/>
        <end position="48"/>
    </location>
</feature>
<accession>U4V6X7</accession>
<evidence type="ECO:0000313" key="2">
    <source>
        <dbReference type="EMBL" id="ERM00419.1"/>
    </source>
</evidence>
<keyword evidence="1" id="KW-1133">Transmembrane helix</keyword>
<sequence length="111" mass="11607">MLGAIIAAGFLWLIKARIVYRADKIAAARVWVPILVGLMAGTFATYLIMKGLKQLVDVSIEVALAIGLAFGLASWLTLIPAHSPPVAGARKPQQIAESPVQHSAGCFGGVA</sequence>
<dbReference type="PATRIC" id="fig|1337887.3.peg.4422"/>
<keyword evidence="1" id="KW-0472">Membrane</keyword>
<name>U4V6X7_9HYPH</name>
<comment type="caution">
    <text evidence="2">The sequence shown here is derived from an EMBL/GenBank/DDBJ whole genome shotgun (WGS) entry which is preliminary data.</text>
</comment>
<reference evidence="2 3" key="1">
    <citation type="journal article" date="2014" name="FEMS Microbiol. Lett.">
        <title>Genome sequencing analysis reveals virulence-related gene content of Ochrobactrum intermedium strain 229E, a urease-positive strain isolated from the human gastric niche.</title>
        <authorList>
            <person name="Kulkarni G.J."/>
            <person name="Shetty S."/>
            <person name="Dharne M.S."/>
            <person name="Shouche Y.S."/>
        </authorList>
    </citation>
    <scope>NUCLEOTIDE SEQUENCE [LARGE SCALE GENOMIC DNA]</scope>
    <source>
        <strain evidence="2 3">229E</strain>
    </source>
</reference>
<dbReference type="Proteomes" id="UP000016842">
    <property type="component" value="Unassembled WGS sequence"/>
</dbReference>
<proteinExistence type="predicted"/>
<dbReference type="AlphaFoldDB" id="U4V6X7"/>
<keyword evidence="1" id="KW-0812">Transmembrane</keyword>
<protein>
    <submittedName>
        <fullName evidence="2">Uncharacterized protein</fullName>
    </submittedName>
</protein>